<dbReference type="PANTHER" id="PTHR43004">
    <property type="entry name" value="TRK SYSTEM POTASSIUM UPTAKE PROTEIN"/>
    <property type="match status" value="1"/>
</dbReference>
<name>S8E7X8_9LAMI</name>
<reference evidence="5 6" key="1">
    <citation type="journal article" date="2013" name="BMC Genomics">
        <title>The miniature genome of a carnivorous plant Genlisea aurea contains a low number of genes and short non-coding sequences.</title>
        <authorList>
            <person name="Leushkin E.V."/>
            <person name="Sutormin R.A."/>
            <person name="Nabieva E.R."/>
            <person name="Penin A.A."/>
            <person name="Kondrashov A.S."/>
            <person name="Logacheva M.D."/>
        </authorList>
    </citation>
    <scope>NUCLEOTIDE SEQUENCE [LARGE SCALE GENOMIC DNA]</scope>
</reference>
<evidence type="ECO:0000256" key="1">
    <source>
        <dbReference type="ARBA" id="ARBA00022630"/>
    </source>
</evidence>
<dbReference type="Pfam" id="PF21274">
    <property type="entry name" value="Rng_hyd_C"/>
    <property type="match status" value="1"/>
</dbReference>
<evidence type="ECO:0000313" key="5">
    <source>
        <dbReference type="EMBL" id="EPS71948.1"/>
    </source>
</evidence>
<keyword evidence="1" id="KW-0285">Flavoprotein</keyword>
<dbReference type="PANTHER" id="PTHR43004:SF6">
    <property type="entry name" value="FAD_NAD(P)-BINDING OXIDOREDUCTASE FAMILY PROTEIN"/>
    <property type="match status" value="1"/>
</dbReference>
<keyword evidence="6" id="KW-1185">Reference proteome</keyword>
<dbReference type="GO" id="GO:0006744">
    <property type="term" value="P:ubiquinone biosynthetic process"/>
    <property type="evidence" value="ECO:0007669"/>
    <property type="project" value="TreeGrafter"/>
</dbReference>
<evidence type="ECO:0000259" key="4">
    <source>
        <dbReference type="Pfam" id="PF01494"/>
    </source>
</evidence>
<dbReference type="AlphaFoldDB" id="S8E7X8"/>
<dbReference type="Proteomes" id="UP000015453">
    <property type="component" value="Unassembled WGS sequence"/>
</dbReference>
<feature type="non-terminal residue" evidence="5">
    <location>
        <position position="674"/>
    </location>
</feature>
<dbReference type="GO" id="GO:0005739">
    <property type="term" value="C:mitochondrion"/>
    <property type="evidence" value="ECO:0007669"/>
    <property type="project" value="TreeGrafter"/>
</dbReference>
<dbReference type="InterPro" id="IPR002938">
    <property type="entry name" value="FAD-bd"/>
</dbReference>
<evidence type="ECO:0000256" key="3">
    <source>
        <dbReference type="SAM" id="MobiDB-lite"/>
    </source>
</evidence>
<feature type="region of interest" description="Disordered" evidence="3">
    <location>
        <begin position="495"/>
        <end position="523"/>
    </location>
</feature>
<evidence type="ECO:0000256" key="2">
    <source>
        <dbReference type="ARBA" id="ARBA00022827"/>
    </source>
</evidence>
<dbReference type="GO" id="GO:0016709">
    <property type="term" value="F:oxidoreductase activity, acting on paired donors, with incorporation or reduction of molecular oxygen, NAD(P)H as one donor, and incorporation of one atom of oxygen"/>
    <property type="evidence" value="ECO:0007669"/>
    <property type="project" value="UniProtKB-ARBA"/>
</dbReference>
<keyword evidence="2" id="KW-0274">FAD</keyword>
<dbReference type="GO" id="GO:0071949">
    <property type="term" value="F:FAD binding"/>
    <property type="evidence" value="ECO:0007669"/>
    <property type="project" value="InterPro"/>
</dbReference>
<feature type="domain" description="FAD-binding" evidence="4">
    <location>
        <begin position="11"/>
        <end position="383"/>
    </location>
</feature>
<proteinExistence type="predicted"/>
<dbReference type="EMBL" id="AUSU01001045">
    <property type="protein sequence ID" value="EPS71948.1"/>
    <property type="molecule type" value="Genomic_DNA"/>
</dbReference>
<dbReference type="Gene3D" id="3.40.30.120">
    <property type="match status" value="1"/>
</dbReference>
<dbReference type="OrthoDB" id="1716816at2759"/>
<accession>S8E7X8</accession>
<protein>
    <recommendedName>
        <fullName evidence="4">FAD-binding domain-containing protein</fullName>
    </recommendedName>
</protein>
<dbReference type="PRINTS" id="PR00420">
    <property type="entry name" value="RNGMNOXGNASE"/>
</dbReference>
<dbReference type="Gene3D" id="3.50.50.60">
    <property type="entry name" value="FAD/NAD(P)-binding domain"/>
    <property type="match status" value="1"/>
</dbReference>
<dbReference type="InterPro" id="IPR036188">
    <property type="entry name" value="FAD/NAD-bd_sf"/>
</dbReference>
<sequence>DVFDGEDAVLPVLIVGAGPVGLALSILLTKLGVKCAVLEKNTRFSEHPQAHFINNRSMEIFRKINGLADEILRYQPPVDSWRKFIYCKSLTGQIFGSVDHMRPEDFDQIWSPVSVAHFSQYKLMRLLIKRLEAIGFHVGVDGSSQLDGSKLLGSEILLGHECLTISETEDCLTLTARLTRSGKQTEKDIKCRFVVGTDGASSTVRKLMRIGMKGEKDIQKLISVHFTSRELGRYLMEQRPGMLFFVFNAEAIAVLVAHDLKEGEFVLQVPFYPPQQQFEDFDLKTCKETVFKLVGKELSDVNILDIKPWAMHAEVAERFLALNDRVILAGDAAHRFPPAGGFGMNTGIQDAHNLAWKLASVLRGITSPSFLSTYETERRQIAMFNTALSVKNFHAAMSVPAALGLNPTIAKSVHGAMNSAAGSILPTKLQKTIFSGIFGLGLMQLSDFLLNESNPVGSLRLSKLRRVFEEGKSLQLQFPAEDLGFRYAEGALVKEDDDDEGSSPCAEEYPSGRRRDYVPSSKPGARLPHMKIRLLSQRHRDTTFSTHDISAVDELEFVLIIAPSAELYELARSAFTVAEELKLPLKVCIFWERKALLLVSGSSRSEAIFSPRTNFVDVIEAETSSPSWWDVCGMADGGAILVRPDDHIAWRATKSGIPSDPVASLRRVFGTVLG</sequence>
<feature type="non-terminal residue" evidence="5">
    <location>
        <position position="1"/>
    </location>
</feature>
<dbReference type="SUPFAM" id="SSF51905">
    <property type="entry name" value="FAD/NAD(P)-binding domain"/>
    <property type="match status" value="1"/>
</dbReference>
<gene>
    <name evidence="5" type="ORF">M569_02806</name>
</gene>
<evidence type="ECO:0000313" key="6">
    <source>
        <dbReference type="Proteomes" id="UP000015453"/>
    </source>
</evidence>
<dbReference type="Gene3D" id="3.30.9.10">
    <property type="entry name" value="D-Amino Acid Oxidase, subunit A, domain 2"/>
    <property type="match status" value="1"/>
</dbReference>
<dbReference type="InterPro" id="IPR050641">
    <property type="entry name" value="RIFMO-like"/>
</dbReference>
<organism evidence="5 6">
    <name type="scientific">Genlisea aurea</name>
    <dbReference type="NCBI Taxonomy" id="192259"/>
    <lineage>
        <taxon>Eukaryota</taxon>
        <taxon>Viridiplantae</taxon>
        <taxon>Streptophyta</taxon>
        <taxon>Embryophyta</taxon>
        <taxon>Tracheophyta</taxon>
        <taxon>Spermatophyta</taxon>
        <taxon>Magnoliopsida</taxon>
        <taxon>eudicotyledons</taxon>
        <taxon>Gunneridae</taxon>
        <taxon>Pentapetalae</taxon>
        <taxon>asterids</taxon>
        <taxon>lamiids</taxon>
        <taxon>Lamiales</taxon>
        <taxon>Lentibulariaceae</taxon>
        <taxon>Genlisea</taxon>
    </lineage>
</organism>
<comment type="caution">
    <text evidence="5">The sequence shown here is derived from an EMBL/GenBank/DDBJ whole genome shotgun (WGS) entry which is preliminary data.</text>
</comment>
<dbReference type="Pfam" id="PF01494">
    <property type="entry name" value="FAD_binding_3"/>
    <property type="match status" value="1"/>
</dbReference>